<evidence type="ECO:0000256" key="6">
    <source>
        <dbReference type="ARBA" id="ARBA00022790"/>
    </source>
</evidence>
<comment type="similarity">
    <text evidence="3">Belongs to the CSN3 family.</text>
</comment>
<keyword evidence="5" id="KW-0963">Cytoplasm</keyword>
<proteinExistence type="inferred from homology"/>
<dbReference type="GO" id="GO:0005737">
    <property type="term" value="C:cytoplasm"/>
    <property type="evidence" value="ECO:0007669"/>
    <property type="project" value="UniProtKB-SubCell"/>
</dbReference>
<dbReference type="InterPro" id="IPR000717">
    <property type="entry name" value="PCI_dom"/>
</dbReference>
<protein>
    <recommendedName>
        <fullName evidence="4">COP9 signalosome complex subunit 3</fullName>
    </recommendedName>
</protein>
<dbReference type="Proteomes" id="UP000076727">
    <property type="component" value="Unassembled WGS sequence"/>
</dbReference>
<dbReference type="Pfam" id="PF22788">
    <property type="entry name" value="COP9_hel_rpt"/>
    <property type="match status" value="1"/>
</dbReference>
<dbReference type="InterPro" id="IPR050756">
    <property type="entry name" value="CSN3"/>
</dbReference>
<name>A0A165Q264_9APHY</name>
<gene>
    <name evidence="9" type="ORF">DAEQUDRAFT_670453</name>
</gene>
<dbReference type="PROSITE" id="PS50250">
    <property type="entry name" value="PCI"/>
    <property type="match status" value="1"/>
</dbReference>
<reference evidence="9 10" key="1">
    <citation type="journal article" date="2016" name="Mol. Biol. Evol.">
        <title>Comparative Genomics of Early-Diverging Mushroom-Forming Fungi Provides Insights into the Origins of Lignocellulose Decay Capabilities.</title>
        <authorList>
            <person name="Nagy L.G."/>
            <person name="Riley R."/>
            <person name="Tritt A."/>
            <person name="Adam C."/>
            <person name="Daum C."/>
            <person name="Floudas D."/>
            <person name="Sun H."/>
            <person name="Yadav J.S."/>
            <person name="Pangilinan J."/>
            <person name="Larsson K.H."/>
            <person name="Matsuura K."/>
            <person name="Barry K."/>
            <person name="Labutti K."/>
            <person name="Kuo R."/>
            <person name="Ohm R.A."/>
            <person name="Bhattacharya S.S."/>
            <person name="Shirouzu T."/>
            <person name="Yoshinaga Y."/>
            <person name="Martin F.M."/>
            <person name="Grigoriev I.V."/>
            <person name="Hibbett D.S."/>
        </authorList>
    </citation>
    <scope>NUCLEOTIDE SEQUENCE [LARGE SCALE GENOMIC DNA]</scope>
    <source>
        <strain evidence="9 10">L-15889</strain>
    </source>
</reference>
<sequence>MSQPGSSAAAAQATHAGTSQSVDALSVDTFVSQVITTGAAVLAGKSGGLAPKDTRDAALAQMLSSGDDPLLVLDPEQYTWGYLHILCARLSNTSPSKPSPEVIETFCRRFNPEQARLAPQKVTVLAKGIVRVAAELGNDKFALGPLYNLVTRYPSSLACLTTVHPIFVTRCVATKHYTLALPVLAVPITTIDLKLSDLTYSDNLTYHYAGGVALGALKRWKDAEEFFEICASSPAQLPAAIQLEASKKLVLTQLIIYGKTVPPPKYTNSALQRLLKSSPYGAFAKSYPLGKAQLLASIQKDLDLFTTEKHLGLIHQAIDRAPRWLIQKLTSTYLTLGLGDIAKEVGINSEEEVRSIIVNMIETDEISATISADGTVTFSDPVPQISKIDVERILRQAQEQTRLLYELERTMNANKDYLTKVRSLSLLLI</sequence>
<comment type="subcellular location">
    <subcellularLocation>
        <location evidence="2">Cytoplasm</location>
    </subcellularLocation>
    <subcellularLocation>
        <location evidence="1">Nucleus</location>
    </subcellularLocation>
</comment>
<dbReference type="PANTHER" id="PTHR10758:SF1">
    <property type="entry name" value="COP9 SIGNALOSOME COMPLEX SUBUNIT 3"/>
    <property type="match status" value="1"/>
</dbReference>
<evidence type="ECO:0000256" key="3">
    <source>
        <dbReference type="ARBA" id="ARBA00007084"/>
    </source>
</evidence>
<keyword evidence="10" id="KW-1185">Reference proteome</keyword>
<feature type="domain" description="PCI" evidence="8">
    <location>
        <begin position="212"/>
        <end position="384"/>
    </location>
</feature>
<evidence type="ECO:0000256" key="4">
    <source>
        <dbReference type="ARBA" id="ARBA00014878"/>
    </source>
</evidence>
<dbReference type="GO" id="GO:0008180">
    <property type="term" value="C:COP9 signalosome"/>
    <property type="evidence" value="ECO:0007669"/>
    <property type="project" value="UniProtKB-KW"/>
</dbReference>
<keyword evidence="7" id="KW-0539">Nucleus</keyword>
<dbReference type="OrthoDB" id="29061at2759"/>
<dbReference type="Pfam" id="PF01399">
    <property type="entry name" value="PCI"/>
    <property type="match status" value="1"/>
</dbReference>
<dbReference type="SMART" id="SM00088">
    <property type="entry name" value="PINT"/>
    <property type="match status" value="1"/>
</dbReference>
<dbReference type="EMBL" id="KV429062">
    <property type="protein sequence ID" value="KZT68915.1"/>
    <property type="molecule type" value="Genomic_DNA"/>
</dbReference>
<dbReference type="GO" id="GO:0006511">
    <property type="term" value="P:ubiquitin-dependent protein catabolic process"/>
    <property type="evidence" value="ECO:0007669"/>
    <property type="project" value="TreeGrafter"/>
</dbReference>
<dbReference type="STRING" id="1314783.A0A165Q264"/>
<organism evidence="9 10">
    <name type="scientific">Daedalea quercina L-15889</name>
    <dbReference type="NCBI Taxonomy" id="1314783"/>
    <lineage>
        <taxon>Eukaryota</taxon>
        <taxon>Fungi</taxon>
        <taxon>Dikarya</taxon>
        <taxon>Basidiomycota</taxon>
        <taxon>Agaricomycotina</taxon>
        <taxon>Agaricomycetes</taxon>
        <taxon>Polyporales</taxon>
        <taxon>Fomitopsis</taxon>
    </lineage>
</organism>
<evidence type="ECO:0000256" key="1">
    <source>
        <dbReference type="ARBA" id="ARBA00004123"/>
    </source>
</evidence>
<evidence type="ECO:0000256" key="7">
    <source>
        <dbReference type="ARBA" id="ARBA00023242"/>
    </source>
</evidence>
<keyword evidence="6" id="KW-0736">Signalosome</keyword>
<dbReference type="PANTHER" id="PTHR10758">
    <property type="entry name" value="26S PROTEASOME NON-ATPASE REGULATORY SUBUNIT 3/COP9 SIGNALOSOME COMPLEX SUBUNIT 3"/>
    <property type="match status" value="1"/>
</dbReference>
<evidence type="ECO:0000313" key="9">
    <source>
        <dbReference type="EMBL" id="KZT68915.1"/>
    </source>
</evidence>
<evidence type="ECO:0000313" key="10">
    <source>
        <dbReference type="Proteomes" id="UP000076727"/>
    </source>
</evidence>
<evidence type="ECO:0000256" key="5">
    <source>
        <dbReference type="ARBA" id="ARBA00022490"/>
    </source>
</evidence>
<dbReference type="InterPro" id="IPR055089">
    <property type="entry name" value="COP9_N"/>
</dbReference>
<accession>A0A165Q264</accession>
<dbReference type="AlphaFoldDB" id="A0A165Q264"/>
<evidence type="ECO:0000259" key="8">
    <source>
        <dbReference type="PROSITE" id="PS50250"/>
    </source>
</evidence>
<evidence type="ECO:0000256" key="2">
    <source>
        <dbReference type="ARBA" id="ARBA00004496"/>
    </source>
</evidence>